<evidence type="ECO:0000313" key="7">
    <source>
        <dbReference type="Proteomes" id="UP001054902"/>
    </source>
</evidence>
<feature type="region of interest" description="Disordered" evidence="4">
    <location>
        <begin position="164"/>
        <end position="187"/>
    </location>
</feature>
<reference evidence="6 7" key="1">
    <citation type="journal article" date="2021" name="Sci. Rep.">
        <title>The genome of the diatom Chaetoceros tenuissimus carries an ancient integrated fragment of an extant virus.</title>
        <authorList>
            <person name="Hongo Y."/>
            <person name="Kimura K."/>
            <person name="Takaki Y."/>
            <person name="Yoshida Y."/>
            <person name="Baba S."/>
            <person name="Kobayashi G."/>
            <person name="Nagasaki K."/>
            <person name="Hano T."/>
            <person name="Tomaru Y."/>
        </authorList>
    </citation>
    <scope>NUCLEOTIDE SEQUENCE [LARGE SCALE GENOMIC DNA]</scope>
    <source>
        <strain evidence="6 7">NIES-3715</strain>
    </source>
</reference>
<dbReference type="PROSITE" id="PS50076">
    <property type="entry name" value="DNAJ_2"/>
    <property type="match status" value="1"/>
</dbReference>
<dbReference type="Gene3D" id="2.30.30.30">
    <property type="match status" value="1"/>
</dbReference>
<dbReference type="InterPro" id="IPR008991">
    <property type="entry name" value="Translation_prot_SH3-like_sf"/>
</dbReference>
<feature type="compositionally biased region" description="Polar residues" evidence="4">
    <location>
        <begin position="171"/>
        <end position="183"/>
    </location>
</feature>
<feature type="domain" description="J" evidence="5">
    <location>
        <begin position="52"/>
        <end position="126"/>
    </location>
</feature>
<accession>A0AAD3CYH2</accession>
<dbReference type="Gene3D" id="1.10.287.110">
    <property type="entry name" value="DnaJ domain"/>
    <property type="match status" value="1"/>
</dbReference>
<keyword evidence="2" id="KW-0150">Chloroplast</keyword>
<dbReference type="Pfam" id="PF00467">
    <property type="entry name" value="KOW"/>
    <property type="match status" value="1"/>
</dbReference>
<dbReference type="InterPro" id="IPR036869">
    <property type="entry name" value="J_dom_sf"/>
</dbReference>
<evidence type="ECO:0000259" key="5">
    <source>
        <dbReference type="PROSITE" id="PS50076"/>
    </source>
</evidence>
<dbReference type="Proteomes" id="UP001054902">
    <property type="component" value="Unassembled WGS sequence"/>
</dbReference>
<evidence type="ECO:0000256" key="2">
    <source>
        <dbReference type="ARBA" id="ARBA00022528"/>
    </source>
</evidence>
<name>A0AAD3CYH2_9STRA</name>
<dbReference type="SMART" id="SM00739">
    <property type="entry name" value="KOW"/>
    <property type="match status" value="1"/>
</dbReference>
<dbReference type="InterPro" id="IPR014722">
    <property type="entry name" value="Rib_uL2_dom2"/>
</dbReference>
<proteinExistence type="predicted"/>
<dbReference type="CDD" id="cd06257">
    <property type="entry name" value="DnaJ"/>
    <property type="match status" value="1"/>
</dbReference>
<keyword evidence="3" id="KW-0934">Plastid</keyword>
<dbReference type="InterPro" id="IPR001623">
    <property type="entry name" value="DnaJ_domain"/>
</dbReference>
<protein>
    <recommendedName>
        <fullName evidence="5">J domain-containing protein</fullName>
    </recommendedName>
</protein>
<evidence type="ECO:0000256" key="3">
    <source>
        <dbReference type="ARBA" id="ARBA00022640"/>
    </source>
</evidence>
<sequence>MKTTTLLVSNYLFFHSHAFSTFSFPSISSPTSSRTFTRLHYQSIGQEQNQDDVYAVLNLDPETCTLDVLKATYRQWAKAYHPDSILNPDSTEQERKLANDHFAIINSAYDELTNRFMNGEDYISIAAAAVHAEATATVDATTATSSVPPPNGEQHVGYGHSFGAQQQQQQVRTQYATRPTRTASTDDERFMPDEVLKQRKTATVQEESQPFVDYQHQNHQQHAYSAHNYSTQAHPAHNGHVYHTHPYQHHDQYNQQQAYQGHEDAYNYNQQQAYQEQNQMFEQYRKFQLFSIGDTVRVRVGKHKGSVGVVVKVSNAMLKIQIGQTNSVTIETKYVKRVLEEDLVQDASMSHEIHDVKRLGSEQENTMVWTDVQVEQETVPSTAASSSGSRMPMTLGMDGIYR</sequence>
<dbReference type="AlphaFoldDB" id="A0AAD3CYH2"/>
<dbReference type="Pfam" id="PF00226">
    <property type="entry name" value="DnaJ"/>
    <property type="match status" value="1"/>
</dbReference>
<dbReference type="SMART" id="SM00271">
    <property type="entry name" value="DnaJ"/>
    <property type="match status" value="1"/>
</dbReference>
<evidence type="ECO:0000313" key="6">
    <source>
        <dbReference type="EMBL" id="GFH53245.1"/>
    </source>
</evidence>
<comment type="caution">
    <text evidence="6">The sequence shown here is derived from an EMBL/GenBank/DDBJ whole genome shotgun (WGS) entry which is preliminary data.</text>
</comment>
<keyword evidence="7" id="KW-1185">Reference proteome</keyword>
<dbReference type="GO" id="GO:0009507">
    <property type="term" value="C:chloroplast"/>
    <property type="evidence" value="ECO:0007669"/>
    <property type="project" value="UniProtKB-SubCell"/>
</dbReference>
<evidence type="ECO:0000256" key="1">
    <source>
        <dbReference type="ARBA" id="ARBA00004229"/>
    </source>
</evidence>
<organism evidence="6 7">
    <name type="scientific">Chaetoceros tenuissimus</name>
    <dbReference type="NCBI Taxonomy" id="426638"/>
    <lineage>
        <taxon>Eukaryota</taxon>
        <taxon>Sar</taxon>
        <taxon>Stramenopiles</taxon>
        <taxon>Ochrophyta</taxon>
        <taxon>Bacillariophyta</taxon>
        <taxon>Coscinodiscophyceae</taxon>
        <taxon>Chaetocerotophycidae</taxon>
        <taxon>Chaetocerotales</taxon>
        <taxon>Chaetocerotaceae</taxon>
        <taxon>Chaetoceros</taxon>
    </lineage>
</organism>
<dbReference type="EMBL" id="BLLK01000046">
    <property type="protein sequence ID" value="GFH53245.1"/>
    <property type="molecule type" value="Genomic_DNA"/>
</dbReference>
<evidence type="ECO:0000256" key="4">
    <source>
        <dbReference type="SAM" id="MobiDB-lite"/>
    </source>
</evidence>
<comment type="subcellular location">
    <subcellularLocation>
        <location evidence="1">Plastid</location>
        <location evidence="1">Chloroplast</location>
    </subcellularLocation>
</comment>
<dbReference type="SUPFAM" id="SSF50104">
    <property type="entry name" value="Translation proteins SH3-like domain"/>
    <property type="match status" value="1"/>
</dbReference>
<dbReference type="InterPro" id="IPR005824">
    <property type="entry name" value="KOW"/>
</dbReference>
<gene>
    <name evidence="6" type="ORF">CTEN210_09721</name>
</gene>
<dbReference type="SUPFAM" id="SSF46565">
    <property type="entry name" value="Chaperone J-domain"/>
    <property type="match status" value="1"/>
</dbReference>